<evidence type="ECO:0000313" key="4">
    <source>
        <dbReference type="EMBL" id="KAJ8422859.1"/>
    </source>
</evidence>
<feature type="compositionally biased region" description="Basic and acidic residues" evidence="2">
    <location>
        <begin position="199"/>
        <end position="210"/>
    </location>
</feature>
<dbReference type="GO" id="GO:0008270">
    <property type="term" value="F:zinc ion binding"/>
    <property type="evidence" value="ECO:0007669"/>
    <property type="project" value="UniProtKB-KW"/>
</dbReference>
<dbReference type="InterPro" id="IPR040256">
    <property type="entry name" value="At4g02000-like"/>
</dbReference>
<evidence type="ECO:0000256" key="2">
    <source>
        <dbReference type="SAM" id="MobiDB-lite"/>
    </source>
</evidence>
<comment type="caution">
    <text evidence="4">The sequence shown here is derived from an EMBL/GenBank/DDBJ whole genome shotgun (WGS) entry which is preliminary data.</text>
</comment>
<sequence>MTNPSHSPEEADQLSRSKKKMKHASNEGELDGDDIEDEEMEDSFSDGPNRNYENRSCDYYVTRSTRPKDYTHVMTQGPWILRDNYLVIREWVPNFIPEEENITKLTAWVPIPHWSVQDFNKNFLLLKIGGKIGKIIRVDDTTTNVKKGQYIQMSIEVDLSKSLLSKIRLNGRIWRIQYDSLHMICFKCGKHCHTEENCPTHPSSHDHLTEGRNACNARSEANEHPRKPEEETTIETSYGSCMMVKKPT</sequence>
<dbReference type="Proteomes" id="UP001153076">
    <property type="component" value="Unassembled WGS sequence"/>
</dbReference>
<keyword evidence="1" id="KW-0862">Zinc</keyword>
<dbReference type="GO" id="GO:0003676">
    <property type="term" value="F:nucleic acid binding"/>
    <property type="evidence" value="ECO:0007669"/>
    <property type="project" value="InterPro"/>
</dbReference>
<protein>
    <recommendedName>
        <fullName evidence="3">CCHC-type domain-containing protein</fullName>
    </recommendedName>
</protein>
<dbReference type="AlphaFoldDB" id="A0A9Q1GPE4"/>
<feature type="domain" description="CCHC-type" evidence="3">
    <location>
        <begin position="185"/>
        <end position="199"/>
    </location>
</feature>
<accession>A0A9Q1GPE4</accession>
<dbReference type="PANTHER" id="PTHR31286:SF99">
    <property type="entry name" value="DUF4283 DOMAIN-CONTAINING PROTEIN"/>
    <property type="match status" value="1"/>
</dbReference>
<dbReference type="PROSITE" id="PS50158">
    <property type="entry name" value="ZF_CCHC"/>
    <property type="match status" value="1"/>
</dbReference>
<keyword evidence="1" id="KW-0863">Zinc-finger</keyword>
<reference evidence="4" key="1">
    <citation type="submission" date="2022-04" db="EMBL/GenBank/DDBJ databases">
        <title>Carnegiea gigantea Genome sequencing and assembly v2.</title>
        <authorList>
            <person name="Copetti D."/>
            <person name="Sanderson M.J."/>
            <person name="Burquez A."/>
            <person name="Wojciechowski M.F."/>
        </authorList>
    </citation>
    <scope>NUCLEOTIDE SEQUENCE</scope>
    <source>
        <strain evidence="4">SGP5-SGP5p</strain>
        <tissue evidence="4">Aerial part</tissue>
    </source>
</reference>
<feature type="compositionally biased region" description="Acidic residues" evidence="2">
    <location>
        <begin position="28"/>
        <end position="44"/>
    </location>
</feature>
<keyword evidence="5" id="KW-1185">Reference proteome</keyword>
<feature type="region of interest" description="Disordered" evidence="2">
    <location>
        <begin position="1"/>
        <end position="51"/>
    </location>
</feature>
<feature type="compositionally biased region" description="Basic and acidic residues" evidence="2">
    <location>
        <begin position="220"/>
        <end position="230"/>
    </location>
</feature>
<proteinExistence type="predicted"/>
<name>A0A9Q1GPE4_9CARY</name>
<organism evidence="4 5">
    <name type="scientific">Carnegiea gigantea</name>
    <dbReference type="NCBI Taxonomy" id="171969"/>
    <lineage>
        <taxon>Eukaryota</taxon>
        <taxon>Viridiplantae</taxon>
        <taxon>Streptophyta</taxon>
        <taxon>Embryophyta</taxon>
        <taxon>Tracheophyta</taxon>
        <taxon>Spermatophyta</taxon>
        <taxon>Magnoliopsida</taxon>
        <taxon>eudicotyledons</taxon>
        <taxon>Gunneridae</taxon>
        <taxon>Pentapetalae</taxon>
        <taxon>Caryophyllales</taxon>
        <taxon>Cactineae</taxon>
        <taxon>Cactaceae</taxon>
        <taxon>Cactoideae</taxon>
        <taxon>Echinocereeae</taxon>
        <taxon>Carnegiea</taxon>
    </lineage>
</organism>
<evidence type="ECO:0000313" key="5">
    <source>
        <dbReference type="Proteomes" id="UP001153076"/>
    </source>
</evidence>
<dbReference type="EMBL" id="JAKOGI010002128">
    <property type="protein sequence ID" value="KAJ8422859.1"/>
    <property type="molecule type" value="Genomic_DNA"/>
</dbReference>
<dbReference type="OrthoDB" id="962472at2759"/>
<feature type="region of interest" description="Disordered" evidence="2">
    <location>
        <begin position="199"/>
        <end position="239"/>
    </location>
</feature>
<gene>
    <name evidence="4" type="ORF">Cgig2_012713</name>
</gene>
<evidence type="ECO:0000259" key="3">
    <source>
        <dbReference type="PROSITE" id="PS50158"/>
    </source>
</evidence>
<keyword evidence="1" id="KW-0479">Metal-binding</keyword>
<dbReference type="PANTHER" id="PTHR31286">
    <property type="entry name" value="GLYCINE-RICH CELL WALL STRUCTURAL PROTEIN 1.8-LIKE"/>
    <property type="match status" value="1"/>
</dbReference>
<dbReference type="InterPro" id="IPR001878">
    <property type="entry name" value="Znf_CCHC"/>
</dbReference>
<evidence type="ECO:0000256" key="1">
    <source>
        <dbReference type="PROSITE-ProRule" id="PRU00047"/>
    </source>
</evidence>